<accession>A0AAW2ZT14</accession>
<dbReference type="Pfam" id="PF00011">
    <property type="entry name" value="HSP20"/>
    <property type="match status" value="1"/>
</dbReference>
<feature type="domain" description="SHSP" evidence="4">
    <location>
        <begin position="32"/>
        <end position="145"/>
    </location>
</feature>
<evidence type="ECO:0000313" key="5">
    <source>
        <dbReference type="EMBL" id="KAL0492000.1"/>
    </source>
</evidence>
<dbReference type="EMBL" id="JAOPGA020001893">
    <property type="protein sequence ID" value="KAL0492000.1"/>
    <property type="molecule type" value="Genomic_DNA"/>
</dbReference>
<comment type="similarity">
    <text evidence="2 3">Belongs to the small heat shock protein (HSP20) family.</text>
</comment>
<dbReference type="InterPro" id="IPR031107">
    <property type="entry name" value="Small_HSP"/>
</dbReference>
<protein>
    <submittedName>
        <fullName evidence="5">HSP20 family protein</fullName>
    </submittedName>
</protein>
<dbReference type="PROSITE" id="PS01031">
    <property type="entry name" value="SHSP"/>
    <property type="match status" value="1"/>
</dbReference>
<keyword evidence="1" id="KW-0346">Stress response</keyword>
<dbReference type="Gene3D" id="2.60.40.790">
    <property type="match status" value="1"/>
</dbReference>
<organism evidence="5 6">
    <name type="scientific">Acrasis kona</name>
    <dbReference type="NCBI Taxonomy" id="1008807"/>
    <lineage>
        <taxon>Eukaryota</taxon>
        <taxon>Discoba</taxon>
        <taxon>Heterolobosea</taxon>
        <taxon>Tetramitia</taxon>
        <taxon>Eutetramitia</taxon>
        <taxon>Acrasidae</taxon>
        <taxon>Acrasis</taxon>
    </lineage>
</organism>
<dbReference type="SUPFAM" id="SSF49764">
    <property type="entry name" value="HSP20-like chaperones"/>
    <property type="match status" value="1"/>
</dbReference>
<dbReference type="PANTHER" id="PTHR11527">
    <property type="entry name" value="HEAT-SHOCK PROTEIN 20 FAMILY MEMBER"/>
    <property type="match status" value="1"/>
</dbReference>
<dbReference type="CDD" id="cd06464">
    <property type="entry name" value="ACD_sHsps-like"/>
    <property type="match status" value="1"/>
</dbReference>
<proteinExistence type="inferred from homology"/>
<evidence type="ECO:0000259" key="4">
    <source>
        <dbReference type="PROSITE" id="PS01031"/>
    </source>
</evidence>
<dbReference type="AlphaFoldDB" id="A0AAW2ZT14"/>
<evidence type="ECO:0000256" key="2">
    <source>
        <dbReference type="PROSITE-ProRule" id="PRU00285"/>
    </source>
</evidence>
<evidence type="ECO:0000313" key="6">
    <source>
        <dbReference type="Proteomes" id="UP001431209"/>
    </source>
</evidence>
<name>A0AAW2ZT14_9EUKA</name>
<evidence type="ECO:0000256" key="3">
    <source>
        <dbReference type="RuleBase" id="RU003616"/>
    </source>
</evidence>
<dbReference type="InterPro" id="IPR008978">
    <property type="entry name" value="HSP20-like_chaperone"/>
</dbReference>
<comment type="caution">
    <text evidence="5">The sequence shown here is derived from an EMBL/GenBank/DDBJ whole genome shotgun (WGS) entry which is preliminary data.</text>
</comment>
<sequence length="145" mass="16730">MNRQLIRALRPFETLFPIMMESDSRLLQSMGSKMNVWVPRTNVSETDSSVKISSSLPGLKKEDIKLELKDDNRTLRIYGEHKEEVRGDKEEVHMYEMHFGSFERLIRLPKNIDADSIKAKVEDGVLRVEVPKVNKTTTPKSISIE</sequence>
<evidence type="ECO:0000256" key="1">
    <source>
        <dbReference type="ARBA" id="ARBA00023016"/>
    </source>
</evidence>
<reference evidence="5 6" key="1">
    <citation type="submission" date="2024-03" db="EMBL/GenBank/DDBJ databases">
        <title>The Acrasis kona genome and developmental transcriptomes reveal deep origins of eukaryotic multicellular pathways.</title>
        <authorList>
            <person name="Sheikh S."/>
            <person name="Fu C.-J."/>
            <person name="Brown M.W."/>
            <person name="Baldauf S.L."/>
        </authorList>
    </citation>
    <scope>NUCLEOTIDE SEQUENCE [LARGE SCALE GENOMIC DNA]</scope>
    <source>
        <strain evidence="5 6">ATCC MYA-3509</strain>
    </source>
</reference>
<dbReference type="Proteomes" id="UP001431209">
    <property type="component" value="Unassembled WGS sequence"/>
</dbReference>
<gene>
    <name evidence="5" type="ORF">AKO1_010119</name>
</gene>
<dbReference type="InterPro" id="IPR002068">
    <property type="entry name" value="A-crystallin/Hsp20_dom"/>
</dbReference>
<keyword evidence="6" id="KW-1185">Reference proteome</keyword>